<protein>
    <submittedName>
        <fullName evidence="6">Heme ABC exporter ATP-binding subunit CcmA</fullName>
    </submittedName>
</protein>
<dbReference type="CDD" id="cd03230">
    <property type="entry name" value="ABC_DR_subfamily_A"/>
    <property type="match status" value="1"/>
</dbReference>
<dbReference type="Proteomes" id="UP000256977">
    <property type="component" value="Unassembled WGS sequence"/>
</dbReference>
<evidence type="ECO:0000256" key="2">
    <source>
        <dbReference type="ARBA" id="ARBA00022741"/>
    </source>
</evidence>
<proteinExistence type="predicted"/>
<evidence type="ECO:0000256" key="3">
    <source>
        <dbReference type="ARBA" id="ARBA00022748"/>
    </source>
</evidence>
<keyword evidence="1" id="KW-0813">Transport</keyword>
<dbReference type="InterPro" id="IPR017871">
    <property type="entry name" value="ABC_transporter-like_CS"/>
</dbReference>
<dbReference type="InterPro" id="IPR051782">
    <property type="entry name" value="ABC_Transporter_VariousFunc"/>
</dbReference>
<evidence type="ECO:0000313" key="7">
    <source>
        <dbReference type="Proteomes" id="UP000256977"/>
    </source>
</evidence>
<dbReference type="SMART" id="SM00382">
    <property type="entry name" value="AAA"/>
    <property type="match status" value="1"/>
</dbReference>
<dbReference type="OrthoDB" id="2353216at2"/>
<dbReference type="PANTHER" id="PTHR42939">
    <property type="entry name" value="ABC TRANSPORTER ATP-BINDING PROTEIN ALBC-RELATED"/>
    <property type="match status" value="1"/>
</dbReference>
<dbReference type="GO" id="GO:0005524">
    <property type="term" value="F:ATP binding"/>
    <property type="evidence" value="ECO:0007669"/>
    <property type="project" value="UniProtKB-KW"/>
</dbReference>
<keyword evidence="7" id="KW-1185">Reference proteome</keyword>
<dbReference type="GO" id="GO:0022857">
    <property type="term" value="F:transmembrane transporter activity"/>
    <property type="evidence" value="ECO:0007669"/>
    <property type="project" value="InterPro"/>
</dbReference>
<evidence type="ECO:0000259" key="5">
    <source>
        <dbReference type="PROSITE" id="PS50893"/>
    </source>
</evidence>
<evidence type="ECO:0000256" key="4">
    <source>
        <dbReference type="ARBA" id="ARBA00022840"/>
    </source>
</evidence>
<accession>A0A3D9ICR4</accession>
<gene>
    <name evidence="6" type="ORF">DFP98_13134</name>
</gene>
<dbReference type="PROSITE" id="PS50893">
    <property type="entry name" value="ABC_TRANSPORTER_2"/>
    <property type="match status" value="1"/>
</dbReference>
<dbReference type="GO" id="GO:0017004">
    <property type="term" value="P:cytochrome complex assembly"/>
    <property type="evidence" value="ECO:0007669"/>
    <property type="project" value="UniProtKB-KW"/>
</dbReference>
<feature type="domain" description="ABC transporter" evidence="5">
    <location>
        <begin position="6"/>
        <end position="232"/>
    </location>
</feature>
<name>A0A3D9ICR4_9BACL</name>
<dbReference type="PANTHER" id="PTHR42939:SF1">
    <property type="entry name" value="ABC TRANSPORTER ATP-BINDING PROTEIN ALBC-RELATED"/>
    <property type="match status" value="1"/>
</dbReference>
<dbReference type="RefSeq" id="WP_116064268.1">
    <property type="nucleotide sequence ID" value="NZ_QRDZ01000031.1"/>
</dbReference>
<comment type="caution">
    <text evidence="6">The sequence shown here is derived from an EMBL/GenBank/DDBJ whole genome shotgun (WGS) entry which is preliminary data.</text>
</comment>
<dbReference type="SUPFAM" id="SSF52540">
    <property type="entry name" value="P-loop containing nucleoside triphosphate hydrolases"/>
    <property type="match status" value="1"/>
</dbReference>
<dbReference type="InterPro" id="IPR003439">
    <property type="entry name" value="ABC_transporter-like_ATP-bd"/>
</dbReference>
<dbReference type="InterPro" id="IPR027417">
    <property type="entry name" value="P-loop_NTPase"/>
</dbReference>
<keyword evidence="2" id="KW-0547">Nucleotide-binding</keyword>
<keyword evidence="4 6" id="KW-0067">ATP-binding</keyword>
<dbReference type="PROSITE" id="PS00211">
    <property type="entry name" value="ABC_TRANSPORTER_1"/>
    <property type="match status" value="1"/>
</dbReference>
<evidence type="ECO:0000313" key="6">
    <source>
        <dbReference type="EMBL" id="RED59440.1"/>
    </source>
</evidence>
<dbReference type="Pfam" id="PF00005">
    <property type="entry name" value="ABC_tran"/>
    <property type="match status" value="1"/>
</dbReference>
<keyword evidence="3" id="KW-0201">Cytochrome c-type biogenesis</keyword>
<dbReference type="GO" id="GO:0016887">
    <property type="term" value="F:ATP hydrolysis activity"/>
    <property type="evidence" value="ECO:0007669"/>
    <property type="project" value="InterPro"/>
</dbReference>
<sequence length="238" mass="26065">MAEPLLVADGISKAIKKSVLVEPIDIKLDRGEVLALCGGNGAGKSTILRMIAGIMRPSSGSVRLNGNDWTRSRAEYSRQLGYMPDDYSFSPGLTAMEALSFWAALRGVGQARVLEALELVGLKDKRSGKVQTFSKGMRQRLLFAQAILAEPPLLLMDEPTNGLDPYWMDEFVRLLGELKKRGHAVVFSTHQLQTAEEIADRVVFLIDGRKCGEGSVESYRKLHGEHPLHSAFRAALGG</sequence>
<organism evidence="6 7">
    <name type="scientific">Cohnella phaseoli</name>
    <dbReference type="NCBI Taxonomy" id="456490"/>
    <lineage>
        <taxon>Bacteria</taxon>
        <taxon>Bacillati</taxon>
        <taxon>Bacillota</taxon>
        <taxon>Bacilli</taxon>
        <taxon>Bacillales</taxon>
        <taxon>Paenibacillaceae</taxon>
        <taxon>Cohnella</taxon>
    </lineage>
</organism>
<dbReference type="AlphaFoldDB" id="A0A3D9ICR4"/>
<evidence type="ECO:0000256" key="1">
    <source>
        <dbReference type="ARBA" id="ARBA00022448"/>
    </source>
</evidence>
<reference evidence="6 7" key="1">
    <citation type="submission" date="2018-07" db="EMBL/GenBank/DDBJ databases">
        <title>Genomic Encyclopedia of Type Strains, Phase III (KMG-III): the genomes of soil and plant-associated and newly described type strains.</title>
        <authorList>
            <person name="Whitman W."/>
        </authorList>
    </citation>
    <scope>NUCLEOTIDE SEQUENCE [LARGE SCALE GENOMIC DNA]</scope>
    <source>
        <strain evidence="6 7">CECT 7287</strain>
    </source>
</reference>
<dbReference type="InterPro" id="IPR003593">
    <property type="entry name" value="AAA+_ATPase"/>
</dbReference>
<dbReference type="InterPro" id="IPR005895">
    <property type="entry name" value="ABC_transptr_haem_export_CcmA"/>
</dbReference>
<dbReference type="EMBL" id="QRDZ01000031">
    <property type="protein sequence ID" value="RED59440.1"/>
    <property type="molecule type" value="Genomic_DNA"/>
</dbReference>
<dbReference type="Gene3D" id="3.40.50.300">
    <property type="entry name" value="P-loop containing nucleotide triphosphate hydrolases"/>
    <property type="match status" value="1"/>
</dbReference>
<dbReference type="NCBIfam" id="TIGR01189">
    <property type="entry name" value="ccmA"/>
    <property type="match status" value="1"/>
</dbReference>